<dbReference type="InterPro" id="IPR019327">
    <property type="entry name" value="WKF"/>
</dbReference>
<gene>
    <name evidence="3" type="ORF">HW555_008579</name>
</gene>
<feature type="compositionally biased region" description="Basic and acidic residues" evidence="1">
    <location>
        <begin position="213"/>
        <end position="226"/>
    </location>
</feature>
<proteinExistence type="predicted"/>
<dbReference type="EMBL" id="JACKWZ010000169">
    <property type="protein sequence ID" value="KAF9413137.1"/>
    <property type="molecule type" value="Genomic_DNA"/>
</dbReference>
<feature type="region of interest" description="Disordered" evidence="1">
    <location>
        <begin position="1"/>
        <end position="114"/>
    </location>
</feature>
<feature type="domain" description="WKF" evidence="2">
    <location>
        <begin position="121"/>
        <end position="183"/>
    </location>
</feature>
<comment type="caution">
    <text evidence="3">The sequence shown here is derived from an EMBL/GenBank/DDBJ whole genome shotgun (WGS) entry which is preliminary data.</text>
</comment>
<keyword evidence="4" id="KW-1185">Reference proteome</keyword>
<reference evidence="3" key="1">
    <citation type="submission" date="2020-08" db="EMBL/GenBank/DDBJ databases">
        <title>Spodoptera exigua strain:BAW_Kor-Di-RS1 Genome sequencing and assembly.</title>
        <authorList>
            <person name="Kim J."/>
            <person name="Nam H.Y."/>
            <person name="Kwon M."/>
            <person name="Choi J.H."/>
            <person name="Cho S.R."/>
            <person name="Kim G.-H."/>
        </authorList>
    </citation>
    <scope>NUCLEOTIDE SEQUENCE</scope>
    <source>
        <strain evidence="3">BAW_Kor-Di-RS1</strain>
        <tissue evidence="3">Whole-body</tissue>
    </source>
</reference>
<dbReference type="Proteomes" id="UP000648187">
    <property type="component" value="Unassembled WGS sequence"/>
</dbReference>
<accession>A0A835GCD4</accession>
<name>A0A835GCD4_SPOEX</name>
<feature type="compositionally biased region" description="Low complexity" evidence="1">
    <location>
        <begin position="102"/>
        <end position="111"/>
    </location>
</feature>
<protein>
    <recommendedName>
        <fullName evidence="2">WKF domain-containing protein</fullName>
    </recommendedName>
</protein>
<dbReference type="Pfam" id="PF10180">
    <property type="entry name" value="WKF"/>
    <property type="match status" value="1"/>
</dbReference>
<dbReference type="AlphaFoldDB" id="A0A835GCD4"/>
<feature type="compositionally biased region" description="Basic residues" evidence="1">
    <location>
        <begin position="1"/>
        <end position="17"/>
    </location>
</feature>
<sequence>MGNNYKKKNKNKKKRLERAKNAANEQHEEQVQQVKDQGNESGGENEVDFSSPKKRQHEVEDDSDVEDKPQRKKKKKQPIQMDSTDKKGKKSIRQMKREKFAARQAEAQSAAKDQLKSQCLNYLSQWKHDKPNWKFMKARQVWLFKNKFSTHLIPDASWPTLLEYFESAQGNIRKILLEDAHKVIKQMDEWTESQKEETQKDDEDDQDNEDSEESPKPKKPDDSVYKRARDLIQCLEE</sequence>
<feature type="region of interest" description="Disordered" evidence="1">
    <location>
        <begin position="190"/>
        <end position="226"/>
    </location>
</feature>
<evidence type="ECO:0000256" key="1">
    <source>
        <dbReference type="SAM" id="MobiDB-lite"/>
    </source>
</evidence>
<evidence type="ECO:0000259" key="2">
    <source>
        <dbReference type="Pfam" id="PF10180"/>
    </source>
</evidence>
<organism evidence="3 4">
    <name type="scientific">Spodoptera exigua</name>
    <name type="common">Beet armyworm</name>
    <name type="synonym">Noctua fulgens</name>
    <dbReference type="NCBI Taxonomy" id="7107"/>
    <lineage>
        <taxon>Eukaryota</taxon>
        <taxon>Metazoa</taxon>
        <taxon>Ecdysozoa</taxon>
        <taxon>Arthropoda</taxon>
        <taxon>Hexapoda</taxon>
        <taxon>Insecta</taxon>
        <taxon>Pterygota</taxon>
        <taxon>Neoptera</taxon>
        <taxon>Endopterygota</taxon>
        <taxon>Lepidoptera</taxon>
        <taxon>Glossata</taxon>
        <taxon>Ditrysia</taxon>
        <taxon>Noctuoidea</taxon>
        <taxon>Noctuidae</taxon>
        <taxon>Amphipyrinae</taxon>
        <taxon>Spodoptera</taxon>
    </lineage>
</organism>
<evidence type="ECO:0000313" key="4">
    <source>
        <dbReference type="Proteomes" id="UP000648187"/>
    </source>
</evidence>
<evidence type="ECO:0000313" key="3">
    <source>
        <dbReference type="EMBL" id="KAF9413137.1"/>
    </source>
</evidence>
<feature type="compositionally biased region" description="Acidic residues" evidence="1">
    <location>
        <begin position="199"/>
        <end position="212"/>
    </location>
</feature>
<dbReference type="PANTHER" id="PTHR22306:SF2">
    <property type="entry name" value="CHROMOSOME 7 OPEN READING FRAME 50"/>
    <property type="match status" value="1"/>
</dbReference>
<dbReference type="PANTHER" id="PTHR22306">
    <property type="entry name" value="CHROMOSOME 7 OPEN READING FRAME 50"/>
    <property type="match status" value="1"/>
</dbReference>